<name>A0A9P1IKX0_9PELO</name>
<dbReference type="EMBL" id="CANHGI010000004">
    <property type="protein sequence ID" value="CAI5447314.1"/>
    <property type="molecule type" value="Genomic_DNA"/>
</dbReference>
<evidence type="ECO:0000256" key="1">
    <source>
        <dbReference type="SAM" id="MobiDB-lite"/>
    </source>
</evidence>
<keyword evidence="3" id="KW-1185">Reference proteome</keyword>
<reference evidence="2" key="1">
    <citation type="submission" date="2022-11" db="EMBL/GenBank/DDBJ databases">
        <authorList>
            <person name="Kikuchi T."/>
        </authorList>
    </citation>
    <scope>NUCLEOTIDE SEQUENCE</scope>
    <source>
        <strain evidence="2">PS1010</strain>
    </source>
</reference>
<organism evidence="2 3">
    <name type="scientific">Caenorhabditis angaria</name>
    <dbReference type="NCBI Taxonomy" id="860376"/>
    <lineage>
        <taxon>Eukaryota</taxon>
        <taxon>Metazoa</taxon>
        <taxon>Ecdysozoa</taxon>
        <taxon>Nematoda</taxon>
        <taxon>Chromadorea</taxon>
        <taxon>Rhabditida</taxon>
        <taxon>Rhabditina</taxon>
        <taxon>Rhabditomorpha</taxon>
        <taxon>Rhabditoidea</taxon>
        <taxon>Rhabditidae</taxon>
        <taxon>Peloderinae</taxon>
        <taxon>Caenorhabditis</taxon>
    </lineage>
</organism>
<feature type="compositionally biased region" description="Basic and acidic residues" evidence="1">
    <location>
        <begin position="16"/>
        <end position="26"/>
    </location>
</feature>
<proteinExistence type="predicted"/>
<accession>A0A9P1IKX0</accession>
<protein>
    <submittedName>
        <fullName evidence="2">Uncharacterized protein</fullName>
    </submittedName>
</protein>
<evidence type="ECO:0000313" key="2">
    <source>
        <dbReference type="EMBL" id="CAI5447314.1"/>
    </source>
</evidence>
<gene>
    <name evidence="2" type="ORF">CAMP_LOCUS9951</name>
</gene>
<feature type="region of interest" description="Disordered" evidence="1">
    <location>
        <begin position="1"/>
        <end position="40"/>
    </location>
</feature>
<dbReference type="Proteomes" id="UP001152747">
    <property type="component" value="Unassembled WGS sequence"/>
</dbReference>
<comment type="caution">
    <text evidence="2">The sequence shown here is derived from an EMBL/GenBank/DDBJ whole genome shotgun (WGS) entry which is preliminary data.</text>
</comment>
<evidence type="ECO:0000313" key="3">
    <source>
        <dbReference type="Proteomes" id="UP001152747"/>
    </source>
</evidence>
<sequence length="126" mass="14566">MSRKSSTNKKSTNGKSAEKANFDKTQSESPNSEASSKKEEEYYDEVIKIEIKFSDLINLEPLLKLIKLLEKDLEQRQKSAKTSEEENLKSEKVVKTIAPIPTDNLTPKKFDKERKRREYVKVSELN</sequence>
<dbReference type="AlphaFoldDB" id="A0A9P1IKX0"/>